<sequence>MSLLTVISFLLCECRDYFRGQISITKGSLSTCYELREVELLLLCSLACILRWTSYKEKPIWPVSQIPFEFLNVHGSFDGSISDHLHEETVLPPLRASCFEPLAVKDYEIWVKCDHEDYYSYDYE</sequence>
<dbReference type="EMBL" id="JAXQNO010000023">
    <property type="protein sequence ID" value="KAK4765368.1"/>
    <property type="molecule type" value="Genomic_DNA"/>
</dbReference>
<protein>
    <submittedName>
        <fullName evidence="1">Uncharacterized protein</fullName>
    </submittedName>
</protein>
<dbReference type="Proteomes" id="UP001346149">
    <property type="component" value="Unassembled WGS sequence"/>
</dbReference>
<gene>
    <name evidence="1" type="ORF">SAY86_026458</name>
</gene>
<accession>A0AAN7KIK9</accession>
<comment type="caution">
    <text evidence="1">The sequence shown here is derived from an EMBL/GenBank/DDBJ whole genome shotgun (WGS) entry which is preliminary data.</text>
</comment>
<evidence type="ECO:0000313" key="1">
    <source>
        <dbReference type="EMBL" id="KAK4765368.1"/>
    </source>
</evidence>
<dbReference type="AlphaFoldDB" id="A0AAN7KIK9"/>
<evidence type="ECO:0000313" key="2">
    <source>
        <dbReference type="Proteomes" id="UP001346149"/>
    </source>
</evidence>
<keyword evidence="2" id="KW-1185">Reference proteome</keyword>
<organism evidence="1 2">
    <name type="scientific">Trapa natans</name>
    <name type="common">Water chestnut</name>
    <dbReference type="NCBI Taxonomy" id="22666"/>
    <lineage>
        <taxon>Eukaryota</taxon>
        <taxon>Viridiplantae</taxon>
        <taxon>Streptophyta</taxon>
        <taxon>Embryophyta</taxon>
        <taxon>Tracheophyta</taxon>
        <taxon>Spermatophyta</taxon>
        <taxon>Magnoliopsida</taxon>
        <taxon>eudicotyledons</taxon>
        <taxon>Gunneridae</taxon>
        <taxon>Pentapetalae</taxon>
        <taxon>rosids</taxon>
        <taxon>malvids</taxon>
        <taxon>Myrtales</taxon>
        <taxon>Lythraceae</taxon>
        <taxon>Trapa</taxon>
    </lineage>
</organism>
<dbReference type="PANTHER" id="PTHR47361">
    <property type="entry name" value="RING/U-BOX SUPERFAMILY PROTEIN"/>
    <property type="match status" value="1"/>
</dbReference>
<dbReference type="PANTHER" id="PTHR47361:SF4">
    <property type="entry name" value="RING_U-BOX SUPERFAMILY PROTEIN"/>
    <property type="match status" value="1"/>
</dbReference>
<proteinExistence type="predicted"/>
<name>A0AAN7KIK9_TRANT</name>
<reference evidence="1 2" key="1">
    <citation type="journal article" date="2023" name="Hortic Res">
        <title>Pangenome of water caltrop reveals structural variations and asymmetric subgenome divergence after allopolyploidization.</title>
        <authorList>
            <person name="Zhang X."/>
            <person name="Chen Y."/>
            <person name="Wang L."/>
            <person name="Yuan Y."/>
            <person name="Fang M."/>
            <person name="Shi L."/>
            <person name="Lu R."/>
            <person name="Comes H.P."/>
            <person name="Ma Y."/>
            <person name="Chen Y."/>
            <person name="Huang G."/>
            <person name="Zhou Y."/>
            <person name="Zheng Z."/>
            <person name="Qiu Y."/>
        </authorList>
    </citation>
    <scope>NUCLEOTIDE SEQUENCE [LARGE SCALE GENOMIC DNA]</scope>
    <source>
        <strain evidence="1">F231</strain>
    </source>
</reference>